<keyword evidence="2" id="KW-0732">Signal</keyword>
<gene>
    <name evidence="3" type="ORF">N8A98_03310</name>
</gene>
<proteinExistence type="predicted"/>
<evidence type="ECO:0000256" key="1">
    <source>
        <dbReference type="SAM" id="MobiDB-lite"/>
    </source>
</evidence>
<name>A0ABY6CGY4_9HYPH</name>
<dbReference type="RefSeq" id="WP_113121723.1">
    <property type="nucleotide sequence ID" value="NZ_CP104965.1"/>
</dbReference>
<evidence type="ECO:0000313" key="4">
    <source>
        <dbReference type="Proteomes" id="UP001061862"/>
    </source>
</evidence>
<accession>A0ABY6CGY4</accession>
<feature type="region of interest" description="Disordered" evidence="1">
    <location>
        <begin position="79"/>
        <end position="118"/>
    </location>
</feature>
<feature type="chain" id="PRO_5045622329" description="Porin" evidence="2">
    <location>
        <begin position="25"/>
        <end position="118"/>
    </location>
</feature>
<dbReference type="Proteomes" id="UP001061862">
    <property type="component" value="Chromosome"/>
</dbReference>
<dbReference type="EMBL" id="CP104965">
    <property type="protein sequence ID" value="UXN70241.1"/>
    <property type="molecule type" value="Genomic_DNA"/>
</dbReference>
<feature type="signal peptide" evidence="2">
    <location>
        <begin position="1"/>
        <end position="24"/>
    </location>
</feature>
<evidence type="ECO:0008006" key="5">
    <source>
        <dbReference type="Google" id="ProtNLM"/>
    </source>
</evidence>
<keyword evidence="4" id="KW-1185">Reference proteome</keyword>
<evidence type="ECO:0000313" key="3">
    <source>
        <dbReference type="EMBL" id="UXN70241.1"/>
    </source>
</evidence>
<feature type="compositionally biased region" description="Gly residues" evidence="1">
    <location>
        <begin position="97"/>
        <end position="107"/>
    </location>
</feature>
<sequence>MKTFAFAILATAAAAFALPGMANAASLTTNDDLFGHSKFNIERTLAERGIEATGLEAWGQAIRATVTAADGTTTTQFFDKDTFQPVRPNGQSLNTGTGTGESYGRGEFGTPETLSSSS</sequence>
<organism evidence="3 4">
    <name type="scientific">Devosia neptuniae</name>
    <dbReference type="NCBI Taxonomy" id="191302"/>
    <lineage>
        <taxon>Bacteria</taxon>
        <taxon>Pseudomonadati</taxon>
        <taxon>Pseudomonadota</taxon>
        <taxon>Alphaproteobacteria</taxon>
        <taxon>Hyphomicrobiales</taxon>
        <taxon>Devosiaceae</taxon>
        <taxon>Devosia</taxon>
    </lineage>
</organism>
<protein>
    <recommendedName>
        <fullName evidence="5">Porin</fullName>
    </recommendedName>
</protein>
<evidence type="ECO:0000256" key="2">
    <source>
        <dbReference type="SAM" id="SignalP"/>
    </source>
</evidence>
<reference evidence="3 4" key="1">
    <citation type="submission" date="2022-09" db="EMBL/GenBank/DDBJ databases">
        <title>Interaction between co-microsymbionts with complementary sets of symbiotic genes in legume-rhizobium systems.</title>
        <authorList>
            <person name="Safronova V."/>
            <person name="Sazanova A."/>
            <person name="Afonin A."/>
            <person name="Chirak E."/>
        </authorList>
    </citation>
    <scope>NUCLEOTIDE SEQUENCE [LARGE SCALE GENOMIC DNA]</scope>
    <source>
        <strain evidence="3 4">A18/4-1</strain>
    </source>
</reference>